<evidence type="ECO:0000313" key="1">
    <source>
        <dbReference type="EMBL" id="RST97723.1"/>
    </source>
</evidence>
<evidence type="ECO:0000313" key="2">
    <source>
        <dbReference type="Proteomes" id="UP000287239"/>
    </source>
</evidence>
<sequence>MIVHLKEISPLKIEFSLWTKDAQRVYIRKRKDLKNNLDIEIKEIAEDKYVGILDLEANKNWFLTVDFFDFVVVLNDGKEQFVSMEEYGNIDGVEYGLNKIFKLKPYKNLKGNLSFKSYTDVELREKGINKNDGTIDLDFELPFEDNFGVYLLELELAHSKEIYQFATEVASSKEVNFSVDMSLLGEGIPIYFTTEHPVVNYWVRVYYYDELLSSKTELLVTETNSMKKTKVGTLLTFEQEFSGYKLTNVKVEKDGIRLKVLSDNSAAEVYVKKRNNFRAPVDGTVFVKLDKHKNDYLLKFDDFRFEFNLNEDRIFDFYYVEEHDKKTFMKNLTFDEVFEKEMITFHNSDYSVYETNDHSLALAVRRNYRDSPKNTVKLGIIGSCFSRVGFSNKAYFNPGYFAKYEIVDTIFHSTAASLLSSPLDVPYRQLLEVENETIRERIELEFSKKHLTKMKEKKADFLIIDFFAEVSSEIVKIQGNQYLTNNIQMKKYKIIEEANLVGEIVTVENWEVRKAIFTDLLKEFIQELKKIVPEERIILMKIKLAEDYYTKEGTKERYSPKEIETITQLNEKYSMIEDLFIDCLPKAKIINLGDKNFISDKRFPLGASINHFESAYYKEFMTRLDTIVIRELTKKKISRRKK</sequence>
<dbReference type="Pfam" id="PF19786">
    <property type="entry name" value="DUF6270"/>
    <property type="match status" value="1"/>
</dbReference>
<dbReference type="GeneID" id="98566749"/>
<organism evidence="1 2">
    <name type="scientific">Vagococcus salmoninarum</name>
    <dbReference type="NCBI Taxonomy" id="2739"/>
    <lineage>
        <taxon>Bacteria</taxon>
        <taxon>Bacillati</taxon>
        <taxon>Bacillota</taxon>
        <taxon>Bacilli</taxon>
        <taxon>Lactobacillales</taxon>
        <taxon>Enterococcaceae</taxon>
        <taxon>Vagococcus</taxon>
    </lineage>
</organism>
<reference evidence="1 2" key="1">
    <citation type="submission" date="2017-05" db="EMBL/GenBank/DDBJ databases">
        <title>Vagococcus spp. assemblies.</title>
        <authorList>
            <person name="Gulvik C.A."/>
        </authorList>
    </citation>
    <scope>NUCLEOTIDE SEQUENCE [LARGE SCALE GENOMIC DNA]</scope>
    <source>
        <strain evidence="1 2">NCFB 2777</strain>
    </source>
</reference>
<dbReference type="EMBL" id="NGJU01000001">
    <property type="protein sequence ID" value="RST97723.1"/>
    <property type="molecule type" value="Genomic_DNA"/>
</dbReference>
<dbReference type="OrthoDB" id="2005670at2"/>
<name>A0A429ZVC4_9ENTE</name>
<dbReference type="InterPro" id="IPR046237">
    <property type="entry name" value="DUF6270"/>
</dbReference>
<accession>A0A429ZVC4</accession>
<dbReference type="Proteomes" id="UP000287239">
    <property type="component" value="Unassembled WGS sequence"/>
</dbReference>
<keyword evidence="2" id="KW-1185">Reference proteome</keyword>
<proteinExistence type="predicted"/>
<dbReference type="RefSeq" id="WP_126777876.1">
    <property type="nucleotide sequence ID" value="NZ_NGJU01000001.1"/>
</dbReference>
<gene>
    <name evidence="1" type="ORF">CBF35_00080</name>
</gene>
<dbReference type="AlphaFoldDB" id="A0A429ZVC4"/>
<comment type="caution">
    <text evidence="1">The sequence shown here is derived from an EMBL/GenBank/DDBJ whole genome shotgun (WGS) entry which is preliminary data.</text>
</comment>
<protein>
    <submittedName>
        <fullName evidence="1">Uncharacterized protein</fullName>
    </submittedName>
</protein>